<dbReference type="Proteomes" id="UP001320609">
    <property type="component" value="Unassembled WGS sequence"/>
</dbReference>
<protein>
    <submittedName>
        <fullName evidence="1">Uncharacterized protein</fullName>
    </submittedName>
</protein>
<gene>
    <name evidence="1" type="ORF">MLE19_17500</name>
</gene>
<organism evidence="1 2">
    <name type="scientific">Vreelandella neptunia</name>
    <dbReference type="NCBI Taxonomy" id="115551"/>
    <lineage>
        <taxon>Bacteria</taxon>
        <taxon>Pseudomonadati</taxon>
        <taxon>Pseudomonadota</taxon>
        <taxon>Gammaproteobacteria</taxon>
        <taxon>Oceanospirillales</taxon>
        <taxon>Halomonadaceae</taxon>
        <taxon>Vreelandella</taxon>
    </lineage>
</organism>
<keyword evidence="2" id="KW-1185">Reference proteome</keyword>
<reference evidence="1 2" key="1">
    <citation type="submission" date="2022-03" db="EMBL/GenBank/DDBJ databases">
        <title>Genomic signatures underlying metal tolerance in selected Arctic bacterial isolates.</title>
        <authorList>
            <person name="Thomas F.A."/>
            <person name="Venkatachalam S."/>
            <person name="Krishnan K.P."/>
        </authorList>
    </citation>
    <scope>NUCLEOTIDE SEQUENCE [LARGE SCALE GENOMIC DNA]</scope>
    <source>
        <strain evidence="1 2">HM116</strain>
    </source>
</reference>
<dbReference type="RefSeq" id="WP_240719417.1">
    <property type="nucleotide sequence ID" value="NZ_JAKVTW010000016.1"/>
</dbReference>
<dbReference type="EMBL" id="JAKVTW010000016">
    <property type="protein sequence ID" value="MCH4813133.1"/>
    <property type="molecule type" value="Genomic_DNA"/>
</dbReference>
<comment type="caution">
    <text evidence="1">The sequence shown here is derived from an EMBL/GenBank/DDBJ whole genome shotgun (WGS) entry which is preliminary data.</text>
</comment>
<name>A0ABS9SAI5_9GAMM</name>
<evidence type="ECO:0000313" key="2">
    <source>
        <dbReference type="Proteomes" id="UP001320609"/>
    </source>
</evidence>
<evidence type="ECO:0000313" key="1">
    <source>
        <dbReference type="EMBL" id="MCH4813133.1"/>
    </source>
</evidence>
<accession>A0ABS9SAI5</accession>
<sequence>MEKQLLNLRKFLEESGYQILTTITDDRLSNENKLNVYLSNKLSETAEVLGHEDPYETHHTTLQVAFNDTGKIKTYDEDLILQDRDFFDRVSELANTSPEAILDTIRERAEWSFNNFIESDFSDKWKPMSDEDVFELWGDRADKLKVSCEETGETYLKEVDSTSIHFTVSVQQEDKHLELEYNVGDNEKQFEKEFFLKQHGDTLKESFNEEQIDYILSQVNNTINDRLFFINPRMTNEEHELATEYFGATDIEVNKVKTVKNDNHKHNCITTVNYQGDKYILNLEAEKEGDSYTVDMKSLENDSKDNVAFKNKLLANITSPVIQENFNYSDIENQIKENIEKGIISFKIENNREKKGPDLSIDF</sequence>
<proteinExistence type="predicted"/>